<dbReference type="AlphaFoldDB" id="E8QXA1"/>
<name>E8QXA1_ISOPI</name>
<dbReference type="GO" id="GO:0005524">
    <property type="term" value="F:ATP binding"/>
    <property type="evidence" value="ECO:0007669"/>
    <property type="project" value="InterPro"/>
</dbReference>
<dbReference type="Gene3D" id="3.40.50.300">
    <property type="entry name" value="P-loop containing nucleotide triphosphate hydrolases"/>
    <property type="match status" value="1"/>
</dbReference>
<feature type="transmembrane region" description="Helical" evidence="6">
    <location>
        <begin position="60"/>
        <end position="83"/>
    </location>
</feature>
<keyword evidence="4 6" id="KW-0472">Membrane</keyword>
<dbReference type="Proteomes" id="UP000008631">
    <property type="component" value="Chromosome"/>
</dbReference>
<feature type="compositionally biased region" description="Low complexity" evidence="5">
    <location>
        <begin position="104"/>
        <end position="124"/>
    </location>
</feature>
<proteinExistence type="predicted"/>
<evidence type="ECO:0000256" key="3">
    <source>
        <dbReference type="ARBA" id="ARBA00022989"/>
    </source>
</evidence>
<reference evidence="9 10" key="2">
    <citation type="journal article" date="2011" name="Stand. Genomic Sci.">
        <title>Complete genome sequence of Isosphaera pallida type strain (IS1B).</title>
        <authorList>
            <consortium name="US DOE Joint Genome Institute (JGI-PGF)"/>
            <person name="Goker M."/>
            <person name="Cleland D."/>
            <person name="Saunders E."/>
            <person name="Lapidus A."/>
            <person name="Nolan M."/>
            <person name="Lucas S."/>
            <person name="Hammon N."/>
            <person name="Deshpande S."/>
            <person name="Cheng J.F."/>
            <person name="Tapia R."/>
            <person name="Han C."/>
            <person name="Goodwin L."/>
            <person name="Pitluck S."/>
            <person name="Liolios K."/>
            <person name="Pagani I."/>
            <person name="Ivanova N."/>
            <person name="Mavromatis K."/>
            <person name="Pati A."/>
            <person name="Chen A."/>
            <person name="Palaniappan K."/>
            <person name="Land M."/>
            <person name="Hauser L."/>
            <person name="Chang Y.J."/>
            <person name="Jeffries C.D."/>
            <person name="Detter J.C."/>
            <person name="Beck B."/>
            <person name="Woyke T."/>
            <person name="Bristow J."/>
            <person name="Eisen J.A."/>
            <person name="Markowitz V."/>
            <person name="Hugenholtz P."/>
            <person name="Kyrpides N.C."/>
            <person name="Klenk H.P."/>
        </authorList>
    </citation>
    <scope>NUCLEOTIDE SEQUENCE [LARGE SCALE GENOMIC DNA]</scope>
    <source>
        <strain evidence="10">ATCC 43644 / DSM 9630 / IS1B</strain>
    </source>
</reference>
<feature type="transmembrane region" description="Helical" evidence="6">
    <location>
        <begin position="172"/>
        <end position="190"/>
    </location>
</feature>
<evidence type="ECO:0000256" key="2">
    <source>
        <dbReference type="ARBA" id="ARBA00022692"/>
    </source>
</evidence>
<dbReference type="PANTHER" id="PTHR24221">
    <property type="entry name" value="ATP-BINDING CASSETTE SUB-FAMILY B"/>
    <property type="match status" value="1"/>
</dbReference>
<dbReference type="SUPFAM" id="SSF90123">
    <property type="entry name" value="ABC transporter transmembrane region"/>
    <property type="match status" value="1"/>
</dbReference>
<dbReference type="GO" id="GO:0140359">
    <property type="term" value="F:ABC-type transporter activity"/>
    <property type="evidence" value="ECO:0007669"/>
    <property type="project" value="InterPro"/>
</dbReference>
<feature type="region of interest" description="Disordered" evidence="5">
    <location>
        <begin position="91"/>
        <end position="126"/>
    </location>
</feature>
<protein>
    <recommendedName>
        <fullName evidence="11">ABC transporter related protein</fullName>
    </recommendedName>
</protein>
<evidence type="ECO:0000256" key="6">
    <source>
        <dbReference type="SAM" id="Phobius"/>
    </source>
</evidence>
<evidence type="ECO:0008006" key="11">
    <source>
        <dbReference type="Google" id="ProtNLM"/>
    </source>
</evidence>
<dbReference type="STRING" id="575540.Isop_1357"/>
<dbReference type="PROSITE" id="PS50893">
    <property type="entry name" value="ABC_TRANSPORTER_2"/>
    <property type="match status" value="1"/>
</dbReference>
<evidence type="ECO:0000313" key="9">
    <source>
        <dbReference type="EMBL" id="ADV61942.1"/>
    </source>
</evidence>
<dbReference type="HOGENOM" id="CLU_401582_0_0_0"/>
<dbReference type="InterPro" id="IPR036640">
    <property type="entry name" value="ABC1_TM_sf"/>
</dbReference>
<evidence type="ECO:0000313" key="10">
    <source>
        <dbReference type="Proteomes" id="UP000008631"/>
    </source>
</evidence>
<feature type="transmembrane region" description="Helical" evidence="6">
    <location>
        <begin position="388"/>
        <end position="405"/>
    </location>
</feature>
<dbReference type="KEGG" id="ipa:Isop_1357"/>
<evidence type="ECO:0000259" key="7">
    <source>
        <dbReference type="PROSITE" id="PS50893"/>
    </source>
</evidence>
<dbReference type="Pfam" id="PF00005">
    <property type="entry name" value="ABC_tran"/>
    <property type="match status" value="1"/>
</dbReference>
<feature type="transmembrane region" description="Helical" evidence="6">
    <location>
        <begin position="276"/>
        <end position="293"/>
    </location>
</feature>
<dbReference type="PANTHER" id="PTHR24221:SF654">
    <property type="entry name" value="ATP-BINDING CASSETTE SUB-FAMILY B MEMBER 6"/>
    <property type="match status" value="1"/>
</dbReference>
<dbReference type="GO" id="GO:0034040">
    <property type="term" value="F:ATPase-coupled lipid transmembrane transporter activity"/>
    <property type="evidence" value="ECO:0007669"/>
    <property type="project" value="TreeGrafter"/>
</dbReference>
<dbReference type="EMBL" id="CP002353">
    <property type="protein sequence ID" value="ADV61942.1"/>
    <property type="molecule type" value="Genomic_DNA"/>
</dbReference>
<gene>
    <name evidence="9" type="ordered locus">Isop_1357</name>
</gene>
<keyword evidence="2 6" id="KW-0812">Transmembrane</keyword>
<evidence type="ECO:0000256" key="1">
    <source>
        <dbReference type="ARBA" id="ARBA00004651"/>
    </source>
</evidence>
<feature type="domain" description="ABC transporter" evidence="7">
    <location>
        <begin position="451"/>
        <end position="685"/>
    </location>
</feature>
<dbReference type="PROSITE" id="PS50929">
    <property type="entry name" value="ABC_TM1F"/>
    <property type="match status" value="1"/>
</dbReference>
<dbReference type="InterPro" id="IPR039421">
    <property type="entry name" value="Type_1_exporter"/>
</dbReference>
<feature type="transmembrane region" description="Helical" evidence="6">
    <location>
        <begin position="361"/>
        <end position="382"/>
    </location>
</feature>
<feature type="domain" description="ABC transmembrane type-1" evidence="8">
    <location>
        <begin position="177"/>
        <end position="353"/>
    </location>
</feature>
<reference key="1">
    <citation type="submission" date="2010-11" db="EMBL/GenBank/DDBJ databases">
        <title>The complete sequence of chromosome of Isophaera pallida ATCC 43644.</title>
        <authorList>
            <consortium name="US DOE Joint Genome Institute (JGI-PGF)"/>
            <person name="Lucas S."/>
            <person name="Copeland A."/>
            <person name="Lapidus A."/>
            <person name="Bruce D."/>
            <person name="Goodwin L."/>
            <person name="Pitluck S."/>
            <person name="Kyrpides N."/>
            <person name="Mavromatis K."/>
            <person name="Pagani I."/>
            <person name="Ivanova N."/>
            <person name="Saunders E."/>
            <person name="Brettin T."/>
            <person name="Detter J.C."/>
            <person name="Han C."/>
            <person name="Tapia R."/>
            <person name="Land M."/>
            <person name="Hauser L."/>
            <person name="Markowitz V."/>
            <person name="Cheng J.-F."/>
            <person name="Hugenholtz P."/>
            <person name="Woyke T."/>
            <person name="Wu D."/>
            <person name="Eisen J.A."/>
        </authorList>
    </citation>
    <scope>NUCLEOTIDE SEQUENCE</scope>
    <source>
        <strain>ATCC 43644</strain>
    </source>
</reference>
<comment type="subcellular location">
    <subcellularLocation>
        <location evidence="1">Cell membrane</location>
        <topology evidence="1">Multi-pass membrane protein</topology>
    </subcellularLocation>
</comment>
<accession>E8QXA1</accession>
<dbReference type="OrthoDB" id="9762778at2"/>
<dbReference type="InterPro" id="IPR027417">
    <property type="entry name" value="P-loop_NTPase"/>
</dbReference>
<evidence type="ECO:0000259" key="8">
    <source>
        <dbReference type="PROSITE" id="PS50929"/>
    </source>
</evidence>
<organism evidence="9 10">
    <name type="scientific">Isosphaera pallida (strain ATCC 43644 / DSM 9630 / IS1B)</name>
    <dbReference type="NCBI Taxonomy" id="575540"/>
    <lineage>
        <taxon>Bacteria</taxon>
        <taxon>Pseudomonadati</taxon>
        <taxon>Planctomycetota</taxon>
        <taxon>Planctomycetia</taxon>
        <taxon>Isosphaerales</taxon>
        <taxon>Isosphaeraceae</taxon>
        <taxon>Isosphaera</taxon>
    </lineage>
</organism>
<dbReference type="eggNOG" id="COG1132">
    <property type="taxonomic scope" value="Bacteria"/>
</dbReference>
<dbReference type="InParanoid" id="E8QXA1"/>
<dbReference type="Gene3D" id="1.20.1560.10">
    <property type="entry name" value="ABC transporter type 1, transmembrane domain"/>
    <property type="match status" value="1"/>
</dbReference>
<dbReference type="GO" id="GO:0005886">
    <property type="term" value="C:plasma membrane"/>
    <property type="evidence" value="ECO:0007669"/>
    <property type="project" value="UniProtKB-SubCell"/>
</dbReference>
<keyword evidence="3 6" id="KW-1133">Transmembrane helix</keyword>
<dbReference type="GO" id="GO:0016887">
    <property type="term" value="F:ATP hydrolysis activity"/>
    <property type="evidence" value="ECO:0007669"/>
    <property type="project" value="InterPro"/>
</dbReference>
<evidence type="ECO:0000256" key="5">
    <source>
        <dbReference type="SAM" id="MobiDB-lite"/>
    </source>
</evidence>
<sequence>MGPEPARVELERRGWIGWTTRSRMSDARSVERGWVRIMSHEGFERVVSLVKTEPGAIRRVILMGYLEGVCVVLALVVLALMFAEAEAEARGPWPAEGVTPPAGTITSPSDPTQTPTPTNPNAIPSRPRQLEGLEALAAFLNTYRDDPLAQFKSSLALRVARLVPGATSDLSSAIWGVLLGTLLALAAMVFRSIRTKRILKIAAEVASGLRSQLYRQSQRLSLAPGERRDLRIAGLLNRDVPTIRRGVARWLYAQGLSLTAVGASLLAIFIEPGLGLTLGGLGLATLALVDRFARRDEARRRFWTTETEYQSRLMREDFDQLGLLRSFNAGEFDRRRFELHLEDLARAEADSARSSLGMPEAVWPAVVLGTIGLAVTLIAVVGVKTVPATSALMVAVSMGIAVAAAQRGLRVRRDQPALEESAERILDYLARKSEYTFDMGAKFLHGLDREIRFERVTLTEGEEGTGRKLLDGLSMTIPARSRVAIVGMDAASRRGFTRLLPRLAVPIHGQIKIDDHDLTDLTLDSLRAQVGIVLGDELVFSDTIAVNIGLGQERHPLPRITEAAKMVHAHNTIRRMPQGYDTVIGPEGQSLPVDVEYRIALARLVLHDPSILVVAEPDAPFDEEAQLLIDDALERLAEGRTLIWIGRRSSFLSRCDRVMAFRHGRVEEYPSYEAWSQSSRGLATV</sequence>
<dbReference type="InterPro" id="IPR003439">
    <property type="entry name" value="ABC_transporter-like_ATP-bd"/>
</dbReference>
<dbReference type="InterPro" id="IPR011527">
    <property type="entry name" value="ABC1_TM_dom"/>
</dbReference>
<keyword evidence="10" id="KW-1185">Reference proteome</keyword>
<feature type="transmembrane region" description="Helical" evidence="6">
    <location>
        <begin position="250"/>
        <end position="270"/>
    </location>
</feature>
<evidence type="ECO:0000256" key="4">
    <source>
        <dbReference type="ARBA" id="ARBA00023136"/>
    </source>
</evidence>
<dbReference type="SUPFAM" id="SSF52540">
    <property type="entry name" value="P-loop containing nucleoside triphosphate hydrolases"/>
    <property type="match status" value="1"/>
</dbReference>